<accession>A0A3E2TF65</accession>
<evidence type="ECO:0000313" key="2">
    <source>
        <dbReference type="EMBL" id="RGB74164.1"/>
    </source>
</evidence>
<feature type="compositionally biased region" description="Basic and acidic residues" evidence="1">
    <location>
        <begin position="33"/>
        <end position="44"/>
    </location>
</feature>
<dbReference type="RefSeq" id="WP_117529073.1">
    <property type="nucleotide sequence ID" value="NZ_JAQENQ010000002.1"/>
</dbReference>
<gene>
    <name evidence="2" type="ORF">DW070_15245</name>
</gene>
<dbReference type="AlphaFoldDB" id="A0A3E2TF65"/>
<feature type="region of interest" description="Disordered" evidence="1">
    <location>
        <begin position="25"/>
        <end position="65"/>
    </location>
</feature>
<proteinExistence type="predicted"/>
<dbReference type="EMBL" id="QVEP01000058">
    <property type="protein sequence ID" value="RGB74164.1"/>
    <property type="molecule type" value="Genomic_DNA"/>
</dbReference>
<evidence type="ECO:0000313" key="3">
    <source>
        <dbReference type="Proteomes" id="UP000260773"/>
    </source>
</evidence>
<evidence type="ECO:0000256" key="1">
    <source>
        <dbReference type="SAM" id="MobiDB-lite"/>
    </source>
</evidence>
<sequence>MIEPQISFHPDHYFQKAESLTMLQPDITDGTDGSDRMTVRDDHLPPYIGDFPPKSSSPSQDEKMV</sequence>
<dbReference type="Proteomes" id="UP000260773">
    <property type="component" value="Unassembled WGS sequence"/>
</dbReference>
<comment type="caution">
    <text evidence="2">The sequence shown here is derived from an EMBL/GenBank/DDBJ whole genome shotgun (WGS) entry which is preliminary data.</text>
</comment>
<name>A0A3E2TF65_9FIRM</name>
<protein>
    <submittedName>
        <fullName evidence="2">Uncharacterized protein</fullName>
    </submittedName>
</protein>
<reference evidence="2 3" key="1">
    <citation type="submission" date="2018-08" db="EMBL/GenBank/DDBJ databases">
        <title>A genome reference for cultivated species of the human gut microbiota.</title>
        <authorList>
            <person name="Zou Y."/>
            <person name="Xue W."/>
            <person name="Luo G."/>
        </authorList>
    </citation>
    <scope>NUCLEOTIDE SEQUENCE [LARGE SCALE GENOMIC DNA]</scope>
    <source>
        <strain evidence="2 3">AF45-17</strain>
    </source>
</reference>
<organism evidence="2 3">
    <name type="scientific">Coprococcus catus</name>
    <dbReference type="NCBI Taxonomy" id="116085"/>
    <lineage>
        <taxon>Bacteria</taxon>
        <taxon>Bacillati</taxon>
        <taxon>Bacillota</taxon>
        <taxon>Clostridia</taxon>
        <taxon>Lachnospirales</taxon>
        <taxon>Lachnospiraceae</taxon>
        <taxon>Coprococcus</taxon>
    </lineage>
</organism>